<feature type="transmembrane region" description="Helical" evidence="1">
    <location>
        <begin position="446"/>
        <end position="464"/>
    </location>
</feature>
<comment type="caution">
    <text evidence="3">The sequence shown here is derived from an EMBL/GenBank/DDBJ whole genome shotgun (WGS) entry which is preliminary data.</text>
</comment>
<feature type="signal peptide" evidence="2">
    <location>
        <begin position="1"/>
        <end position="18"/>
    </location>
</feature>
<evidence type="ECO:0000256" key="1">
    <source>
        <dbReference type="SAM" id="Phobius"/>
    </source>
</evidence>
<reference evidence="3 4" key="1">
    <citation type="submission" date="2023-01" db="EMBL/GenBank/DDBJ databases">
        <title>Analysis of 21 Apiospora genomes using comparative genomics revels a genus with tremendous synthesis potential of carbohydrate active enzymes and secondary metabolites.</title>
        <authorList>
            <person name="Sorensen T."/>
        </authorList>
    </citation>
    <scope>NUCLEOTIDE SEQUENCE [LARGE SCALE GENOMIC DNA]</scope>
    <source>
        <strain evidence="3 4">CBS 83171</strain>
    </source>
</reference>
<dbReference type="Proteomes" id="UP001446871">
    <property type="component" value="Unassembled WGS sequence"/>
</dbReference>
<feature type="transmembrane region" description="Helical" evidence="1">
    <location>
        <begin position="78"/>
        <end position="104"/>
    </location>
</feature>
<evidence type="ECO:0000313" key="4">
    <source>
        <dbReference type="Proteomes" id="UP001446871"/>
    </source>
</evidence>
<feature type="transmembrane region" description="Helical" evidence="1">
    <location>
        <begin position="476"/>
        <end position="496"/>
    </location>
</feature>
<proteinExistence type="predicted"/>
<keyword evidence="1" id="KW-0812">Transmembrane</keyword>
<keyword evidence="1" id="KW-0472">Membrane</keyword>
<accession>A0ABR1US47</accession>
<name>A0ABR1US47_9PEZI</name>
<keyword evidence="2" id="KW-0732">Signal</keyword>
<organism evidence="3 4">
    <name type="scientific">Apiospora saccharicola</name>
    <dbReference type="NCBI Taxonomy" id="335842"/>
    <lineage>
        <taxon>Eukaryota</taxon>
        <taxon>Fungi</taxon>
        <taxon>Dikarya</taxon>
        <taxon>Ascomycota</taxon>
        <taxon>Pezizomycotina</taxon>
        <taxon>Sordariomycetes</taxon>
        <taxon>Xylariomycetidae</taxon>
        <taxon>Amphisphaeriales</taxon>
        <taxon>Apiosporaceae</taxon>
        <taxon>Apiospora</taxon>
    </lineage>
</organism>
<feature type="transmembrane region" description="Helical" evidence="1">
    <location>
        <begin position="235"/>
        <end position="259"/>
    </location>
</feature>
<feature type="transmembrane region" description="Helical" evidence="1">
    <location>
        <begin position="536"/>
        <end position="558"/>
    </location>
</feature>
<feature type="transmembrane region" description="Helical" evidence="1">
    <location>
        <begin position="265"/>
        <end position="286"/>
    </location>
</feature>
<sequence>MSRLSLAVGLSLAAFVAATDFAECRKVVEQIQATGNGSIPEGFIYEGPLQNFRGTDAQRPLTLTTDGCKYYCGTEPQYSGVIASFQIMTTWILPAIALMSQFPYESLSYKKWRNAEAFANWIGAPAAAITTTFWNIITIHDCAAKSALFTSPDESHRPKNALYILSCVNQYEYPRRKDMSEQDKRRDTALLRGVLWPYVKTDDARLSIRNRREKLENLNEHLAFQLRLQRRKGVYPVYISILWFGISFAFSIVIAFAALGDNLTAHSLALGLLLSWIPIVVFASVVDRNPTSATRCRELIERWLYNIDREFVTDDVQLSANASHWRGRNWHLKADEDNKEAFSIGDFLGQGRRLRYCGVTDTVLGYITNPETADKYLDNLLDDPPQQNVGNKSISVHKRFQRDLIARPWRWYATWLVAQAIVSTGSSMGFMVSFNTPTVGLGCRSLSYLVWWCCTIPSWVLLGLQQEPHPWIRRAMVIPNFLAVGGLFVIMIALSISRFDDCVCKSSRFGIGTGIPGGYMDFENGEFYREHYGVSALWGAATGVGGSTLVFSIAWLAWKWHKSSSLWKVTENGRMRLHDDVALDWLT</sequence>
<protein>
    <submittedName>
        <fullName evidence="3">Uncharacterized protein</fullName>
    </submittedName>
</protein>
<feature type="transmembrane region" description="Helical" evidence="1">
    <location>
        <begin position="409"/>
        <end position="434"/>
    </location>
</feature>
<dbReference type="EMBL" id="JAQQWM010000006">
    <property type="protein sequence ID" value="KAK8060875.1"/>
    <property type="molecule type" value="Genomic_DNA"/>
</dbReference>
<evidence type="ECO:0000313" key="3">
    <source>
        <dbReference type="EMBL" id="KAK8060875.1"/>
    </source>
</evidence>
<evidence type="ECO:0000256" key="2">
    <source>
        <dbReference type="SAM" id="SignalP"/>
    </source>
</evidence>
<keyword evidence="1" id="KW-1133">Transmembrane helix</keyword>
<feature type="chain" id="PRO_5045397975" evidence="2">
    <location>
        <begin position="19"/>
        <end position="587"/>
    </location>
</feature>
<gene>
    <name evidence="3" type="ORF">PG996_010805</name>
</gene>
<keyword evidence="4" id="KW-1185">Reference proteome</keyword>